<dbReference type="RefSeq" id="WP_095989708.1">
    <property type="nucleotide sequence ID" value="NZ_CP022098.1"/>
</dbReference>
<dbReference type="Proteomes" id="UP000217257">
    <property type="component" value="Chromosome"/>
</dbReference>
<evidence type="ECO:0000313" key="2">
    <source>
        <dbReference type="Proteomes" id="UP000217257"/>
    </source>
</evidence>
<gene>
    <name evidence="1" type="ORF">CYFUS_007577</name>
</gene>
<reference evidence="1 2" key="1">
    <citation type="submission" date="2017-06" db="EMBL/GenBank/DDBJ databases">
        <title>Sequencing and comparative analysis of myxobacterial genomes.</title>
        <authorList>
            <person name="Rupp O."/>
            <person name="Goesmann A."/>
            <person name="Sogaard-Andersen L."/>
        </authorList>
    </citation>
    <scope>NUCLEOTIDE SEQUENCE [LARGE SCALE GENOMIC DNA]</scope>
    <source>
        <strain evidence="1 2">DSM 52655</strain>
    </source>
</reference>
<protein>
    <submittedName>
        <fullName evidence="1">Uncharacterized protein</fullName>
    </submittedName>
</protein>
<dbReference type="AlphaFoldDB" id="A0A250JET0"/>
<proteinExistence type="predicted"/>
<dbReference type="EMBL" id="CP022098">
    <property type="protein sequence ID" value="ATB42100.1"/>
    <property type="molecule type" value="Genomic_DNA"/>
</dbReference>
<name>A0A250JET0_9BACT</name>
<dbReference type="KEGG" id="cfus:CYFUS_007577"/>
<accession>A0A250JET0</accession>
<organism evidence="1 2">
    <name type="scientific">Cystobacter fuscus</name>
    <dbReference type="NCBI Taxonomy" id="43"/>
    <lineage>
        <taxon>Bacteria</taxon>
        <taxon>Pseudomonadati</taxon>
        <taxon>Myxococcota</taxon>
        <taxon>Myxococcia</taxon>
        <taxon>Myxococcales</taxon>
        <taxon>Cystobacterineae</taxon>
        <taxon>Archangiaceae</taxon>
        <taxon>Cystobacter</taxon>
    </lineage>
</organism>
<sequence length="376" mass="42413">MPPSLVGLRAALKPSSSPPDVAQLRGLYSGLPDRELRQLSLEEMFALGEATADRMGFSDATFITLGQRYEKLTGWMPGRVVFELLQARKFIQTHVVITNDILPNLGPWPVLSGDAGITQYLQAYQQRIQYAEQATHAHLPRGVPSFERDILATFRKLASRFNGSLLLSALYRSLRHKNKWLLIFPKVSSQALPDTSDGRSFCETKLTGSPQVTPADEDAAECTLHMAASRDSTVTPGAGSHCMLHVDPYYMREDRQTMTAKSQPRFDAKSKGFTSRPITNPFYIAFGHELIHVLHISYGLATASVRGEPPLSLRSFDDLEEERTIMGTGYYRVLAKFDREFFFGLHENMLRMDWVDEDPQMQMRLGHDGSEIRPWE</sequence>
<evidence type="ECO:0000313" key="1">
    <source>
        <dbReference type="EMBL" id="ATB42100.1"/>
    </source>
</evidence>